<feature type="domain" description="Ricin B lectin" evidence="2">
    <location>
        <begin position="37"/>
        <end position="111"/>
    </location>
</feature>
<dbReference type="Pfam" id="PF00652">
    <property type="entry name" value="Ricin_B_lectin"/>
    <property type="match status" value="1"/>
</dbReference>
<keyword evidence="3" id="KW-0430">Lectin</keyword>
<keyword evidence="4" id="KW-1185">Reference proteome</keyword>
<sequence length="161" mass="18483">MRFKPVVTALVAMTVMAAGIVSFSGPAQAEPFEFHMQNVKTSECLDSNSSGDVYTRPCQFGNMYQTWYKVNIKGDQLRNKATGRCLDNAENEFKVYTNPCDENGNNRYQKWNQWSKNDLRKYTSFATTRALVSNGPNNATMRNHSYEWFDSAEQWRTVNFG</sequence>
<feature type="signal peptide" evidence="1">
    <location>
        <begin position="1"/>
        <end position="29"/>
    </location>
</feature>
<proteinExistence type="predicted"/>
<dbReference type="SUPFAM" id="SSF50370">
    <property type="entry name" value="Ricin B-like lectins"/>
    <property type="match status" value="1"/>
</dbReference>
<evidence type="ECO:0000259" key="2">
    <source>
        <dbReference type="Pfam" id="PF00652"/>
    </source>
</evidence>
<feature type="chain" id="PRO_5020253947" evidence="1">
    <location>
        <begin position="30"/>
        <end position="161"/>
    </location>
</feature>
<dbReference type="GO" id="GO:0030246">
    <property type="term" value="F:carbohydrate binding"/>
    <property type="evidence" value="ECO:0007669"/>
    <property type="project" value="UniProtKB-KW"/>
</dbReference>
<gene>
    <name evidence="3" type="ORF">C8E87_0727</name>
</gene>
<dbReference type="Gene3D" id="2.80.10.50">
    <property type="match status" value="1"/>
</dbReference>
<dbReference type="AlphaFoldDB" id="A0A4R6JLW6"/>
<comment type="caution">
    <text evidence="3">The sequence shown here is derived from an EMBL/GenBank/DDBJ whole genome shotgun (WGS) entry which is preliminary data.</text>
</comment>
<protein>
    <submittedName>
        <fullName evidence="3">Ricin-type beta-trefoil lectin protein</fullName>
    </submittedName>
</protein>
<organism evidence="3 4">
    <name type="scientific">Paractinoplanes brasiliensis</name>
    <dbReference type="NCBI Taxonomy" id="52695"/>
    <lineage>
        <taxon>Bacteria</taxon>
        <taxon>Bacillati</taxon>
        <taxon>Actinomycetota</taxon>
        <taxon>Actinomycetes</taxon>
        <taxon>Micromonosporales</taxon>
        <taxon>Micromonosporaceae</taxon>
        <taxon>Paractinoplanes</taxon>
    </lineage>
</organism>
<evidence type="ECO:0000313" key="3">
    <source>
        <dbReference type="EMBL" id="TDO37129.1"/>
    </source>
</evidence>
<dbReference type="EMBL" id="SNWR01000001">
    <property type="protein sequence ID" value="TDO37129.1"/>
    <property type="molecule type" value="Genomic_DNA"/>
</dbReference>
<dbReference type="Proteomes" id="UP000294901">
    <property type="component" value="Unassembled WGS sequence"/>
</dbReference>
<dbReference type="PROSITE" id="PS50231">
    <property type="entry name" value="RICIN_B_LECTIN"/>
    <property type="match status" value="1"/>
</dbReference>
<accession>A0A4R6JLW6</accession>
<dbReference type="InterPro" id="IPR000772">
    <property type="entry name" value="Ricin_B_lectin"/>
</dbReference>
<keyword evidence="1" id="KW-0732">Signal</keyword>
<evidence type="ECO:0000313" key="4">
    <source>
        <dbReference type="Proteomes" id="UP000294901"/>
    </source>
</evidence>
<evidence type="ECO:0000256" key="1">
    <source>
        <dbReference type="SAM" id="SignalP"/>
    </source>
</evidence>
<dbReference type="InterPro" id="IPR035992">
    <property type="entry name" value="Ricin_B-like_lectins"/>
</dbReference>
<dbReference type="RefSeq" id="WP_133871798.1">
    <property type="nucleotide sequence ID" value="NZ_BOMD01000100.1"/>
</dbReference>
<name>A0A4R6JLW6_9ACTN</name>
<dbReference type="CDD" id="cd23415">
    <property type="entry name" value="beta-trefoil_Ricin_AH"/>
    <property type="match status" value="1"/>
</dbReference>
<dbReference type="OrthoDB" id="3534750at2"/>
<reference evidence="3 4" key="1">
    <citation type="submission" date="2019-03" db="EMBL/GenBank/DDBJ databases">
        <title>Sequencing the genomes of 1000 actinobacteria strains.</title>
        <authorList>
            <person name="Klenk H.-P."/>
        </authorList>
    </citation>
    <scope>NUCLEOTIDE SEQUENCE [LARGE SCALE GENOMIC DNA]</scope>
    <source>
        <strain evidence="3 4">DSM 43805</strain>
    </source>
</reference>